<dbReference type="Gene3D" id="3.30.300.30">
    <property type="match status" value="1"/>
</dbReference>
<dbReference type="EMBL" id="VORV01000013">
    <property type="protein sequence ID" value="TXD76276.1"/>
    <property type="molecule type" value="Genomic_DNA"/>
</dbReference>
<gene>
    <name evidence="5" type="ORF">ESW18_16985</name>
    <name evidence="4" type="ORF">LV84_03391</name>
</gene>
<dbReference type="AlphaFoldDB" id="A0A2W7QXX1"/>
<dbReference type="SUPFAM" id="SSF56801">
    <property type="entry name" value="Acetyl-CoA synthetase-like"/>
    <property type="match status" value="1"/>
</dbReference>
<accession>A0A2W7QXX1</accession>
<feature type="domain" description="AMP-dependent synthetase/ligase" evidence="3">
    <location>
        <begin position="49"/>
        <end position="193"/>
    </location>
</feature>
<name>A0A2W7QXX1_9BACT</name>
<dbReference type="EMBL" id="QKZU01000014">
    <property type="protein sequence ID" value="PZX52781.1"/>
    <property type="molecule type" value="Genomic_DNA"/>
</dbReference>
<evidence type="ECO:0000256" key="1">
    <source>
        <dbReference type="ARBA" id="ARBA00006432"/>
    </source>
</evidence>
<comment type="similarity">
    <text evidence="1">Belongs to the ATP-dependent AMP-binding enzyme family.</text>
</comment>
<dbReference type="Proteomes" id="UP000321927">
    <property type="component" value="Unassembled WGS sequence"/>
</dbReference>
<protein>
    <submittedName>
        <fullName evidence="5">AMP-binding protein</fullName>
    </submittedName>
    <submittedName>
        <fullName evidence="4">O-succinylbenzoic acid--CoA ligase</fullName>
    </submittedName>
</protein>
<dbReference type="InterPro" id="IPR042099">
    <property type="entry name" value="ANL_N_sf"/>
</dbReference>
<reference evidence="4 6" key="1">
    <citation type="submission" date="2018-06" db="EMBL/GenBank/DDBJ databases">
        <title>Genomic Encyclopedia of Archaeal and Bacterial Type Strains, Phase II (KMG-II): from individual species to whole genera.</title>
        <authorList>
            <person name="Goeker M."/>
        </authorList>
    </citation>
    <scope>NUCLEOTIDE SEQUENCE [LARGE SCALE GENOMIC DNA]</scope>
    <source>
        <strain evidence="4 6">DSM 22686</strain>
    </source>
</reference>
<evidence type="ECO:0000313" key="7">
    <source>
        <dbReference type="Proteomes" id="UP000321927"/>
    </source>
</evidence>
<dbReference type="PANTHER" id="PTHR43201">
    <property type="entry name" value="ACYL-COA SYNTHETASE"/>
    <property type="match status" value="1"/>
</dbReference>
<keyword evidence="7" id="KW-1185">Reference proteome</keyword>
<dbReference type="PANTHER" id="PTHR43201:SF5">
    <property type="entry name" value="MEDIUM-CHAIN ACYL-COA LIGASE ACSF2, MITOCHONDRIAL"/>
    <property type="match status" value="1"/>
</dbReference>
<organism evidence="4 6">
    <name type="scientific">Algoriphagus ratkowskyi</name>
    <dbReference type="NCBI Taxonomy" id="57028"/>
    <lineage>
        <taxon>Bacteria</taxon>
        <taxon>Pseudomonadati</taxon>
        <taxon>Bacteroidota</taxon>
        <taxon>Cytophagia</taxon>
        <taxon>Cytophagales</taxon>
        <taxon>Cyclobacteriaceae</taxon>
        <taxon>Algoriphagus</taxon>
    </lineage>
</organism>
<comment type="caution">
    <text evidence="4">The sequence shown here is derived from an EMBL/GenBank/DDBJ whole genome shotgun (WGS) entry which is preliminary data.</text>
</comment>
<evidence type="ECO:0000259" key="3">
    <source>
        <dbReference type="Pfam" id="PF00501"/>
    </source>
</evidence>
<evidence type="ECO:0000313" key="5">
    <source>
        <dbReference type="EMBL" id="TXD76276.1"/>
    </source>
</evidence>
<dbReference type="GO" id="GO:0031956">
    <property type="term" value="F:medium-chain fatty acid-CoA ligase activity"/>
    <property type="evidence" value="ECO:0007669"/>
    <property type="project" value="TreeGrafter"/>
</dbReference>
<dbReference type="OrthoDB" id="8870348at2"/>
<evidence type="ECO:0000313" key="6">
    <source>
        <dbReference type="Proteomes" id="UP000249115"/>
    </source>
</evidence>
<dbReference type="Proteomes" id="UP000249115">
    <property type="component" value="Unassembled WGS sequence"/>
</dbReference>
<dbReference type="Pfam" id="PF00501">
    <property type="entry name" value="AMP-binding"/>
    <property type="match status" value="1"/>
</dbReference>
<dbReference type="InterPro" id="IPR000873">
    <property type="entry name" value="AMP-dep_synth/lig_dom"/>
</dbReference>
<proteinExistence type="inferred from homology"/>
<evidence type="ECO:0000256" key="2">
    <source>
        <dbReference type="ARBA" id="ARBA00022598"/>
    </source>
</evidence>
<keyword evidence="2 4" id="KW-0436">Ligase</keyword>
<sequence>MFQLTFGTHKFQQKEDFELIINDFPDFANAAIRFCHEWLSGENNFTQQTSGSTGTPKNIEISRAQMIASSKATQAFFQTDENTNLLCCLDPSYIAGKMMLVRAMVWNCSIHLTEPKSNPLLKLSTSPDFIAMVPLQVEACLQEKVSLDKLKAIKHLIIGGAAISSHLKSLLIANDIQAYQTYGMTETVSHIALAKIDSGLLTYKVLPGVEFGVDERNALWVKSASSKNKLVQTNDLVELLDKNSFLWLGRVDFVINSGGLKLHPELLESKAESAIQRIFPHSAFFFFGKKDKKLGHKLCLAIEAADSQEKEGKLFEFLRLNLAKYEVPKNIFLISEFIRTDSGKVNRLKTIEKL</sequence>
<dbReference type="RefSeq" id="WP_086502658.1">
    <property type="nucleotide sequence ID" value="NZ_MSSV01000018.1"/>
</dbReference>
<dbReference type="GO" id="GO:0006631">
    <property type="term" value="P:fatty acid metabolic process"/>
    <property type="evidence" value="ECO:0007669"/>
    <property type="project" value="TreeGrafter"/>
</dbReference>
<dbReference type="InterPro" id="IPR045851">
    <property type="entry name" value="AMP-bd_C_sf"/>
</dbReference>
<dbReference type="Gene3D" id="3.40.50.12780">
    <property type="entry name" value="N-terminal domain of ligase-like"/>
    <property type="match status" value="1"/>
</dbReference>
<evidence type="ECO:0000313" key="4">
    <source>
        <dbReference type="EMBL" id="PZX52781.1"/>
    </source>
</evidence>
<reference evidence="5 7" key="2">
    <citation type="submission" date="2019-08" db="EMBL/GenBank/DDBJ databases">
        <title>Genome of Algoriphagus ratkowskyi IC026.</title>
        <authorList>
            <person name="Bowman J.P."/>
        </authorList>
    </citation>
    <scope>NUCLEOTIDE SEQUENCE [LARGE SCALE GENOMIC DNA]</scope>
    <source>
        <strain evidence="5 7">IC026</strain>
    </source>
</reference>